<comment type="caution">
    <text evidence="2">The sequence shown here is derived from an EMBL/GenBank/DDBJ whole genome shotgun (WGS) entry which is preliminary data.</text>
</comment>
<dbReference type="EMBL" id="RQTK01000498">
    <property type="protein sequence ID" value="RUS78640.1"/>
    <property type="molecule type" value="Genomic_DNA"/>
</dbReference>
<dbReference type="AlphaFoldDB" id="A0A3S0ZYY0"/>
<protein>
    <submittedName>
        <fullName evidence="2">Uncharacterized protein</fullName>
    </submittedName>
</protein>
<accession>A0A3S0ZYY0</accession>
<feature type="transmembrane region" description="Helical" evidence="1">
    <location>
        <begin position="55"/>
        <end position="78"/>
    </location>
</feature>
<keyword evidence="3" id="KW-1185">Reference proteome</keyword>
<keyword evidence="1" id="KW-0812">Transmembrane</keyword>
<organism evidence="2 3">
    <name type="scientific">Elysia chlorotica</name>
    <name type="common">Eastern emerald elysia</name>
    <name type="synonym">Sea slug</name>
    <dbReference type="NCBI Taxonomy" id="188477"/>
    <lineage>
        <taxon>Eukaryota</taxon>
        <taxon>Metazoa</taxon>
        <taxon>Spiralia</taxon>
        <taxon>Lophotrochozoa</taxon>
        <taxon>Mollusca</taxon>
        <taxon>Gastropoda</taxon>
        <taxon>Heterobranchia</taxon>
        <taxon>Euthyneura</taxon>
        <taxon>Panpulmonata</taxon>
        <taxon>Sacoglossa</taxon>
        <taxon>Placobranchoidea</taxon>
        <taxon>Plakobranchidae</taxon>
        <taxon>Elysia</taxon>
    </lineage>
</organism>
<dbReference type="OrthoDB" id="10554236at2759"/>
<evidence type="ECO:0000256" key="1">
    <source>
        <dbReference type="SAM" id="Phobius"/>
    </source>
</evidence>
<evidence type="ECO:0000313" key="2">
    <source>
        <dbReference type="EMBL" id="RUS78640.1"/>
    </source>
</evidence>
<evidence type="ECO:0000313" key="3">
    <source>
        <dbReference type="Proteomes" id="UP000271974"/>
    </source>
</evidence>
<feature type="non-terminal residue" evidence="2">
    <location>
        <position position="299"/>
    </location>
</feature>
<keyword evidence="1" id="KW-1133">Transmembrane helix</keyword>
<name>A0A3S0ZYY0_ELYCH</name>
<dbReference type="Proteomes" id="UP000271974">
    <property type="component" value="Unassembled WGS sequence"/>
</dbReference>
<gene>
    <name evidence="2" type="ORF">EGW08_013610</name>
</gene>
<proteinExistence type="predicted"/>
<keyword evidence="1" id="KW-0472">Membrane</keyword>
<sequence length="299" mass="34158">MDLNKPRRVRFNSARLSDLRKAQGKMIIEKSAWYNELKYGTLIDRVMKFNSTIWLLIKVLSLQLLCIGGFVFGVTYLFENFSGTFLSWIMTGLYPPKEFLSVFKHAWSLKSLNINRCLSNVTKSLRTGSMTILFNGLICMVLGFSKSKIFCYASLLGLLVGFAYESYELKRFDNILTPLQASTMAKLKNAIRVREKQLTLDKSFMSALDFLMVTGDCCGVIGGADMEFYDFKKEFEAKERRTSVTPESPTTQSLELHSPCWHLGSDTRNKTGCYVHFFETSIKPFVRIIYGLSMLIQVI</sequence>
<reference evidence="2 3" key="1">
    <citation type="submission" date="2019-01" db="EMBL/GenBank/DDBJ databases">
        <title>A draft genome assembly of the solar-powered sea slug Elysia chlorotica.</title>
        <authorList>
            <person name="Cai H."/>
            <person name="Li Q."/>
            <person name="Fang X."/>
            <person name="Li J."/>
            <person name="Curtis N.E."/>
            <person name="Altenburger A."/>
            <person name="Shibata T."/>
            <person name="Feng M."/>
            <person name="Maeda T."/>
            <person name="Schwartz J.A."/>
            <person name="Shigenobu S."/>
            <person name="Lundholm N."/>
            <person name="Nishiyama T."/>
            <person name="Yang H."/>
            <person name="Hasebe M."/>
            <person name="Li S."/>
            <person name="Pierce S.K."/>
            <person name="Wang J."/>
        </authorList>
    </citation>
    <scope>NUCLEOTIDE SEQUENCE [LARGE SCALE GENOMIC DNA]</scope>
    <source>
        <strain evidence="2">EC2010</strain>
        <tissue evidence="2">Whole organism of an adult</tissue>
    </source>
</reference>